<dbReference type="HOGENOM" id="CLU_059988_0_0_11"/>
<comment type="function">
    <text evidence="2">Pyridoxal 5'-phosphate (PLP)-binding protein, which is involved in PLP homeostasis.</text>
</comment>
<dbReference type="Pfam" id="PF01168">
    <property type="entry name" value="Ala_racemase_N"/>
    <property type="match status" value="1"/>
</dbReference>
<dbReference type="AlphaFoldDB" id="M1UM71"/>
<feature type="domain" description="Alanine racemase N-terminal" evidence="5">
    <location>
        <begin position="11"/>
        <end position="232"/>
    </location>
</feature>
<dbReference type="EMBL" id="CP004354">
    <property type="protein sequence ID" value="AGG67249.1"/>
    <property type="molecule type" value="Genomic_DNA"/>
</dbReference>
<gene>
    <name evidence="6" type="ORF">H924_09055</name>
</gene>
<accession>M1UM71</accession>
<evidence type="ECO:0000256" key="1">
    <source>
        <dbReference type="ARBA" id="ARBA00022898"/>
    </source>
</evidence>
<dbReference type="PATRIC" id="fig|1121353.3.peg.1846"/>
<evidence type="ECO:0000313" key="6">
    <source>
        <dbReference type="EMBL" id="AGG67249.1"/>
    </source>
</evidence>
<organism evidence="6 7">
    <name type="scientific">Corynebacterium callunae DSM 20147</name>
    <dbReference type="NCBI Taxonomy" id="1121353"/>
    <lineage>
        <taxon>Bacteria</taxon>
        <taxon>Bacillati</taxon>
        <taxon>Actinomycetota</taxon>
        <taxon>Actinomycetes</taxon>
        <taxon>Mycobacteriales</taxon>
        <taxon>Corynebacteriaceae</taxon>
        <taxon>Corynebacterium</taxon>
    </lineage>
</organism>
<dbReference type="OrthoDB" id="9804072at2"/>
<dbReference type="InterPro" id="IPR011078">
    <property type="entry name" value="PyrdxlP_homeostasis"/>
</dbReference>
<dbReference type="InterPro" id="IPR029066">
    <property type="entry name" value="PLP-binding_barrel"/>
</dbReference>
<dbReference type="HAMAP" id="MF_02087">
    <property type="entry name" value="PLP_homeostasis"/>
    <property type="match status" value="1"/>
</dbReference>
<dbReference type="NCBIfam" id="TIGR00044">
    <property type="entry name" value="YggS family pyridoxal phosphate-dependent enzyme"/>
    <property type="match status" value="1"/>
</dbReference>
<keyword evidence="1 2" id="KW-0663">Pyridoxal phosphate</keyword>
<dbReference type="PIRSF" id="PIRSF004848">
    <property type="entry name" value="YBL036c_PLPDEIII"/>
    <property type="match status" value="1"/>
</dbReference>
<dbReference type="PANTHER" id="PTHR10146">
    <property type="entry name" value="PROLINE SYNTHETASE CO-TRANSCRIBED BACTERIAL HOMOLOG PROTEIN"/>
    <property type="match status" value="1"/>
</dbReference>
<comment type="cofactor">
    <cofactor evidence="3">
        <name>pyridoxal 5'-phosphate</name>
        <dbReference type="ChEBI" id="CHEBI:597326"/>
    </cofactor>
</comment>
<keyword evidence="7" id="KW-1185">Reference proteome</keyword>
<dbReference type="GO" id="GO:0030170">
    <property type="term" value="F:pyridoxal phosphate binding"/>
    <property type="evidence" value="ECO:0007669"/>
    <property type="project" value="UniProtKB-UniRule"/>
</dbReference>
<name>M1UM71_9CORY</name>
<dbReference type="KEGG" id="ccn:H924_09055"/>
<comment type="similarity">
    <text evidence="2 4">Belongs to the pyridoxal phosphate-binding protein YggS/PROSC family.</text>
</comment>
<sequence length="234" mass="25390">MERIQQLQDNLNKVQARIDAALQVAGRAPGSAVLLPVTKFHPLEDVKILQDLGVKAVGENREQEARDKAVQLPEMDFHMIGQIQSKKANSVARWAAAVHSIDSLKIAQGLNRGMELALERGDRTISSLQSFIQLSLDGDPARGGTPLGEVTPLAEAIEEATHLDFAGVMCVPPLDWEPERAFSQAREILSGLEQHFDRSLEFSAGMSGDLAEAIMHGSTIVRVGTEILGTRPLA</sequence>
<reference evidence="6 7" key="1">
    <citation type="submission" date="2013-02" db="EMBL/GenBank/DDBJ databases">
        <title>The complete genome sequence of Corynebacterium callunae DSM 20147.</title>
        <authorList>
            <person name="Ruckert C."/>
            <person name="Albersmeier A."/>
            <person name="Kalinowski J."/>
        </authorList>
    </citation>
    <scope>NUCLEOTIDE SEQUENCE [LARGE SCALE GENOMIC DNA]</scope>
    <source>
        <strain evidence="6 7">DSM 20147</strain>
    </source>
</reference>
<evidence type="ECO:0000256" key="2">
    <source>
        <dbReference type="HAMAP-Rule" id="MF_02087"/>
    </source>
</evidence>
<evidence type="ECO:0000259" key="5">
    <source>
        <dbReference type="Pfam" id="PF01168"/>
    </source>
</evidence>
<dbReference type="Gene3D" id="3.20.20.10">
    <property type="entry name" value="Alanine racemase"/>
    <property type="match status" value="1"/>
</dbReference>
<dbReference type="PANTHER" id="PTHR10146:SF14">
    <property type="entry name" value="PYRIDOXAL PHOSPHATE HOMEOSTASIS PROTEIN"/>
    <property type="match status" value="1"/>
</dbReference>
<dbReference type="Proteomes" id="UP000011760">
    <property type="component" value="Chromosome"/>
</dbReference>
<dbReference type="SUPFAM" id="SSF51419">
    <property type="entry name" value="PLP-binding barrel"/>
    <property type="match status" value="1"/>
</dbReference>
<dbReference type="RefSeq" id="WP_015651680.1">
    <property type="nucleotide sequence ID" value="NC_020506.1"/>
</dbReference>
<dbReference type="STRING" id="1121353.H924_09055"/>
<evidence type="ECO:0000256" key="3">
    <source>
        <dbReference type="PIRSR" id="PIRSR004848-1"/>
    </source>
</evidence>
<dbReference type="eggNOG" id="COG0325">
    <property type="taxonomic scope" value="Bacteria"/>
</dbReference>
<evidence type="ECO:0000256" key="4">
    <source>
        <dbReference type="RuleBase" id="RU004514"/>
    </source>
</evidence>
<feature type="modified residue" description="N6-(pyridoxal phosphate)lysine" evidence="2 3">
    <location>
        <position position="39"/>
    </location>
</feature>
<dbReference type="CDD" id="cd00635">
    <property type="entry name" value="PLPDE_III_YBL036c_like"/>
    <property type="match status" value="1"/>
</dbReference>
<proteinExistence type="inferred from homology"/>
<dbReference type="PROSITE" id="PS01211">
    <property type="entry name" value="UPF0001"/>
    <property type="match status" value="1"/>
</dbReference>
<dbReference type="InterPro" id="IPR001608">
    <property type="entry name" value="Ala_racemase_N"/>
</dbReference>
<protein>
    <recommendedName>
        <fullName evidence="2">Pyridoxal phosphate homeostasis protein</fullName>
        <shortName evidence="2">PLP homeostasis protein</shortName>
    </recommendedName>
</protein>
<evidence type="ECO:0000313" key="7">
    <source>
        <dbReference type="Proteomes" id="UP000011760"/>
    </source>
</evidence>